<feature type="transmembrane region" description="Helical" evidence="3">
    <location>
        <begin position="20"/>
        <end position="43"/>
    </location>
</feature>
<keyword evidence="3" id="KW-1133">Transmembrane helix</keyword>
<protein>
    <submittedName>
        <fullName evidence="4">Chromosome partition protein Smc</fullName>
    </submittedName>
</protein>
<dbReference type="AlphaFoldDB" id="A0A517RDL1"/>
<accession>A0A517RDL1</accession>
<keyword evidence="1" id="KW-0175">Coiled coil</keyword>
<evidence type="ECO:0000313" key="4">
    <source>
        <dbReference type="EMBL" id="QDT41959.1"/>
    </source>
</evidence>
<dbReference type="Proteomes" id="UP000317171">
    <property type="component" value="Chromosome"/>
</dbReference>
<dbReference type="RefSeq" id="WP_145214371.1">
    <property type="nucleotide sequence ID" value="NZ_CP036269.1"/>
</dbReference>
<evidence type="ECO:0000256" key="2">
    <source>
        <dbReference type="SAM" id="MobiDB-lite"/>
    </source>
</evidence>
<keyword evidence="3" id="KW-0472">Membrane</keyword>
<name>A0A517RDL1_9PLAN</name>
<evidence type="ECO:0000256" key="3">
    <source>
        <dbReference type="SAM" id="Phobius"/>
    </source>
</evidence>
<dbReference type="EMBL" id="CP036269">
    <property type="protein sequence ID" value="QDT41959.1"/>
    <property type="molecule type" value="Genomic_DNA"/>
</dbReference>
<feature type="region of interest" description="Disordered" evidence="2">
    <location>
        <begin position="851"/>
        <end position="871"/>
    </location>
</feature>
<reference evidence="4 5" key="1">
    <citation type="submission" date="2019-02" db="EMBL/GenBank/DDBJ databases">
        <title>Deep-cultivation of Planctomycetes and their phenomic and genomic characterization uncovers novel biology.</title>
        <authorList>
            <person name="Wiegand S."/>
            <person name="Jogler M."/>
            <person name="Boedeker C."/>
            <person name="Pinto D."/>
            <person name="Vollmers J."/>
            <person name="Rivas-Marin E."/>
            <person name="Kohn T."/>
            <person name="Peeters S.H."/>
            <person name="Heuer A."/>
            <person name="Rast P."/>
            <person name="Oberbeckmann S."/>
            <person name="Bunk B."/>
            <person name="Jeske O."/>
            <person name="Meyerdierks A."/>
            <person name="Storesund J.E."/>
            <person name="Kallscheuer N."/>
            <person name="Luecker S."/>
            <person name="Lage O.M."/>
            <person name="Pohl T."/>
            <person name="Merkel B.J."/>
            <person name="Hornburger P."/>
            <person name="Mueller R.-W."/>
            <person name="Bruemmer F."/>
            <person name="Labrenz M."/>
            <person name="Spormann A.M."/>
            <person name="Op den Camp H."/>
            <person name="Overmann J."/>
            <person name="Amann R."/>
            <person name="Jetten M.S.M."/>
            <person name="Mascher T."/>
            <person name="Medema M.H."/>
            <person name="Devos D.P."/>
            <person name="Kaster A.-K."/>
            <person name="Ovreas L."/>
            <person name="Rohde M."/>
            <person name="Galperin M.Y."/>
            <person name="Jogler C."/>
        </authorList>
    </citation>
    <scope>NUCLEOTIDE SEQUENCE [LARGE SCALE GENOMIC DNA]</scope>
    <source>
        <strain evidence="4 5">Pan241w</strain>
    </source>
</reference>
<evidence type="ECO:0000313" key="5">
    <source>
        <dbReference type="Proteomes" id="UP000317171"/>
    </source>
</evidence>
<keyword evidence="5" id="KW-1185">Reference proteome</keyword>
<sequence length="962" mass="105713">MAHRLLTEVLLKLRRRKLWIEGGSAFGWGLALGLVCLILGIWMDLLFEFTPALRIATLILALAACAVLIFVMLFKATLQNHARMIAARLDNVAGTQGQICSGLELSLMNGSYSGSANPELTSALAEIAVSRAADLAAQADCSRAIPVDPMKRSFLVFAGLLVIPIFFALLLPQLAATEWNRFVNPSGDHPPYSHIRFQVDPEGAQLVFGAGIDIHVTLQGTPADDLELVLEPYNTQVTYQEQSKIEPLDVLPMFAESGNRWRATISDIRDPLTYYVRTRDARSRRFHIEVITVPKIVDVRVQVIAPRYTGLPDYEGPIPRDGLSGLPGTQVKVTLSSNRPLSGGKLNYLSKGEQQEFVLNPTETGSEEVRGTFTIQKPGQIVLSVVDIAGQESKDTVTAPVTLLLDERPFVRLLQPQSLSLSTPTARIPVVISAEDDFGLSRLQLFRNLNNSRFLPLDIPFSEPSPVHAHEVVMLPLAEYGLEAGDEIRVFARVEDNDPNTGVQDPANPERIIGKGSESSVAVIRIISQEEFESMQRSRNGLQMLMSKYQQARRRMESLAEKMETLQKKIEQLPADSPLKKEALKELQELTKSIAQEAETLKKLADSQLPYQLDQELSPGLKKQAEALKDMSEQLQRLTKNKEATNKQTAEQLSAMLDSLKSQREQLDSEMMAPLETLSKIMPLMLDQSRFVQLYKQQRDLASRLESLKEKSDTDDPVLKARMRDLEAEQNMIQEELVQLLNDIEEHVEQLPLEPRFEELRKSALEFVSAVRVSGAAEAMTEAAQGLAKFSGTQGHSGALKAADILQKFLSQCEGVGQAGQNACRGGLPGFNPSLGDCIGQTISQLLKEAGFRPGTGKGNGMGSGAGGGFSARRSTMQNIGLYGETPFMDQSAAHQGSSSDQAREAPGRSGGQAFARQEERSSFNTSGAFQASGTGEAAVPLKYRRKVGRYFQRIADEVGEQ</sequence>
<feature type="coiled-coil region" evidence="1">
    <location>
        <begin position="542"/>
        <end position="670"/>
    </location>
</feature>
<proteinExistence type="predicted"/>
<dbReference type="KEGG" id="gaz:Pan241w_20390"/>
<feature type="compositionally biased region" description="Polar residues" evidence="2">
    <location>
        <begin position="923"/>
        <end position="934"/>
    </location>
</feature>
<feature type="region of interest" description="Disordered" evidence="2">
    <location>
        <begin position="890"/>
        <end position="936"/>
    </location>
</feature>
<feature type="transmembrane region" description="Helical" evidence="3">
    <location>
        <begin position="55"/>
        <end position="74"/>
    </location>
</feature>
<evidence type="ECO:0000256" key="1">
    <source>
        <dbReference type="SAM" id="Coils"/>
    </source>
</evidence>
<organism evidence="4 5">
    <name type="scientific">Gimesia alba</name>
    <dbReference type="NCBI Taxonomy" id="2527973"/>
    <lineage>
        <taxon>Bacteria</taxon>
        <taxon>Pseudomonadati</taxon>
        <taxon>Planctomycetota</taxon>
        <taxon>Planctomycetia</taxon>
        <taxon>Planctomycetales</taxon>
        <taxon>Planctomycetaceae</taxon>
        <taxon>Gimesia</taxon>
    </lineage>
</organism>
<keyword evidence="3" id="KW-0812">Transmembrane</keyword>
<feature type="transmembrane region" description="Helical" evidence="3">
    <location>
        <begin position="153"/>
        <end position="175"/>
    </location>
</feature>
<gene>
    <name evidence="4" type="primary">smc_5</name>
    <name evidence="4" type="ORF">Pan241w_20390</name>
</gene>
<dbReference type="OrthoDB" id="245053at2"/>
<feature type="coiled-coil region" evidence="1">
    <location>
        <begin position="723"/>
        <end position="750"/>
    </location>
</feature>
<feature type="compositionally biased region" description="Gly residues" evidence="2">
    <location>
        <begin position="854"/>
        <end position="870"/>
    </location>
</feature>